<dbReference type="PANTHER" id="PTHR12526">
    <property type="entry name" value="GLYCOSYLTRANSFERASE"/>
    <property type="match status" value="1"/>
</dbReference>
<evidence type="ECO:0000313" key="4">
    <source>
        <dbReference type="Proteomes" id="UP000184088"/>
    </source>
</evidence>
<dbReference type="AlphaFoldDB" id="A0A1M5CB20"/>
<protein>
    <submittedName>
        <fullName evidence="3">Glycosyltransferase involved in cell wall bisynthesis</fullName>
    </submittedName>
</protein>
<evidence type="ECO:0000259" key="1">
    <source>
        <dbReference type="Pfam" id="PF00534"/>
    </source>
</evidence>
<dbReference type="CDD" id="cd03808">
    <property type="entry name" value="GT4_CapM-like"/>
    <property type="match status" value="1"/>
</dbReference>
<keyword evidence="4" id="KW-1185">Reference proteome</keyword>
<feature type="domain" description="Glycosyl transferase family 1" evidence="1">
    <location>
        <begin position="190"/>
        <end position="355"/>
    </location>
</feature>
<evidence type="ECO:0000259" key="2">
    <source>
        <dbReference type="Pfam" id="PF13477"/>
    </source>
</evidence>
<dbReference type="Pfam" id="PF13477">
    <property type="entry name" value="Glyco_trans_4_2"/>
    <property type="match status" value="1"/>
</dbReference>
<dbReference type="SUPFAM" id="SSF53756">
    <property type="entry name" value="UDP-Glycosyltransferase/glycogen phosphorylase"/>
    <property type="match status" value="1"/>
</dbReference>
<name>A0A1M5CB20_9THEO</name>
<dbReference type="Gene3D" id="3.40.50.2000">
    <property type="entry name" value="Glycogen Phosphorylase B"/>
    <property type="match status" value="2"/>
</dbReference>
<accession>A0A1M5CB20</accession>
<dbReference type="EMBL" id="FQVH01000027">
    <property type="protein sequence ID" value="SHF51866.1"/>
    <property type="molecule type" value="Genomic_DNA"/>
</dbReference>
<evidence type="ECO:0000313" key="3">
    <source>
        <dbReference type="EMBL" id="SHF51866.1"/>
    </source>
</evidence>
<reference evidence="3 4" key="1">
    <citation type="submission" date="2016-11" db="EMBL/GenBank/DDBJ databases">
        <authorList>
            <person name="Jaros S."/>
            <person name="Januszkiewicz K."/>
            <person name="Wedrychowicz H."/>
        </authorList>
    </citation>
    <scope>NUCLEOTIDE SEQUENCE [LARGE SCALE GENOMIC DNA]</scope>
    <source>
        <strain evidence="3 4">DSM 17918</strain>
    </source>
</reference>
<proteinExistence type="predicted"/>
<dbReference type="Pfam" id="PF00534">
    <property type="entry name" value="Glycos_transf_1"/>
    <property type="match status" value="1"/>
</dbReference>
<dbReference type="InterPro" id="IPR001296">
    <property type="entry name" value="Glyco_trans_1"/>
</dbReference>
<sequence>MERNISKVLFIATVECHILNFHIPFIQYFQNKGYEVHVATKLGNRQDELKKLGVVYYNVDFVRSPYSFSNVKALKQLINIMKKNKYSLVHVHTPVGAFLGRLAAIITGTKPVLYTAHGFHFYKGAPIKNWFVYYTMERLVARWTDGLITMNDEDYNAAKKFKLRIKDAVFYVHGVGLDVDKYFIDDENRRKELREKFGFNDRDIVILTVAELNANKNHKQIIDSLVILKNYDNIYYLIVGLGKYESYLREYIHDKGLDNKVKLLGFRRDIPELLCISDVFALTSMREGLPRCIMEAMAAGKPVIATNVRGNRDLVKDGINGYLVPINDVNATVGAIKRLVQDKDLRAKMGDEGRKIIKDYSIDKVLKEMDEIYRRYLNAKYAIN</sequence>
<organism evidence="3 4">
    <name type="scientific">Caldanaerobius fijiensis DSM 17918</name>
    <dbReference type="NCBI Taxonomy" id="1121256"/>
    <lineage>
        <taxon>Bacteria</taxon>
        <taxon>Bacillati</taxon>
        <taxon>Bacillota</taxon>
        <taxon>Clostridia</taxon>
        <taxon>Thermoanaerobacterales</taxon>
        <taxon>Thermoanaerobacteraceae</taxon>
        <taxon>Caldanaerobius</taxon>
    </lineage>
</organism>
<keyword evidence="3" id="KW-0808">Transferase</keyword>
<gene>
    <name evidence="3" type="ORF">SAMN02746089_02072</name>
</gene>
<dbReference type="RefSeq" id="WP_073344970.1">
    <property type="nucleotide sequence ID" value="NZ_FQVH01000027.1"/>
</dbReference>
<dbReference type="PANTHER" id="PTHR12526:SF630">
    <property type="entry name" value="GLYCOSYLTRANSFERASE"/>
    <property type="match status" value="1"/>
</dbReference>
<feature type="domain" description="Glycosyltransferase subfamily 4-like N-terminal" evidence="2">
    <location>
        <begin position="7"/>
        <end position="141"/>
    </location>
</feature>
<dbReference type="STRING" id="1121256.SAMN02746089_02072"/>
<dbReference type="GO" id="GO:0016757">
    <property type="term" value="F:glycosyltransferase activity"/>
    <property type="evidence" value="ECO:0007669"/>
    <property type="project" value="InterPro"/>
</dbReference>
<dbReference type="InterPro" id="IPR028098">
    <property type="entry name" value="Glyco_trans_4-like_N"/>
</dbReference>
<dbReference type="Proteomes" id="UP000184088">
    <property type="component" value="Unassembled WGS sequence"/>
</dbReference>